<evidence type="ECO:0000256" key="2">
    <source>
        <dbReference type="ARBA" id="ARBA00022777"/>
    </source>
</evidence>
<reference evidence="4" key="1">
    <citation type="submission" date="2020-05" db="EMBL/GenBank/DDBJ databases">
        <authorList>
            <person name="Chiriac C."/>
            <person name="Salcher M."/>
            <person name="Ghai R."/>
            <person name="Kavagutti S V."/>
        </authorList>
    </citation>
    <scope>NUCLEOTIDE SEQUENCE</scope>
</reference>
<organism evidence="4">
    <name type="scientific">freshwater metagenome</name>
    <dbReference type="NCBI Taxonomy" id="449393"/>
    <lineage>
        <taxon>unclassified sequences</taxon>
        <taxon>metagenomes</taxon>
        <taxon>ecological metagenomes</taxon>
    </lineage>
</organism>
<name>A0A6J6EHB5_9ZZZZ</name>
<dbReference type="InterPro" id="IPR022300">
    <property type="entry name" value="PPK2-rel_1"/>
</dbReference>
<evidence type="ECO:0000259" key="3">
    <source>
        <dbReference type="Pfam" id="PF03976"/>
    </source>
</evidence>
<dbReference type="AlphaFoldDB" id="A0A6J6EHB5"/>
<gene>
    <name evidence="4" type="ORF">UFOPK1722_00609</name>
</gene>
<feature type="domain" description="Polyphosphate kinase-2-related" evidence="3">
    <location>
        <begin position="31"/>
        <end position="256"/>
    </location>
</feature>
<evidence type="ECO:0000313" key="4">
    <source>
        <dbReference type="EMBL" id="CAB4574644.1"/>
    </source>
</evidence>
<sequence length="270" mass="31105">MVDKLMKKFLIPANKPVDLDLRSTDETLGWDKDSAKGELAKVIGQMAFLQHRLMAEANQSLLIILQGRDASGKDGLVRHVMTGMNPAGVRVVSFKVPAGTEKQHDYLWRCHAALPARGEVGVWNRSHYEDILVPRVKNLVPEETWRARYRHVRDFEQMLVDEGTTILKFYLHVSHDVQRQRLQKRIDNPESSWKHDPSDLSDREIWPSYQEAYEDVLRETSRPHAPWYVIPADVKWVRDLAVAKIVLDALQKMDPRLPLPKDHLKGVTVV</sequence>
<dbReference type="PANTHER" id="PTHR34383">
    <property type="entry name" value="POLYPHOSPHATE:AMP PHOSPHOTRANSFERASE-RELATED"/>
    <property type="match status" value="1"/>
</dbReference>
<dbReference type="InterPro" id="IPR022488">
    <property type="entry name" value="PPK2-related"/>
</dbReference>
<proteinExistence type="predicted"/>
<dbReference type="Pfam" id="PF03976">
    <property type="entry name" value="PPK2"/>
    <property type="match status" value="1"/>
</dbReference>
<dbReference type="PIRSF" id="PIRSF028756">
    <property type="entry name" value="PPK2_prd"/>
    <property type="match status" value="1"/>
</dbReference>
<evidence type="ECO:0000256" key="1">
    <source>
        <dbReference type="ARBA" id="ARBA00022679"/>
    </source>
</evidence>
<dbReference type="InterPro" id="IPR027417">
    <property type="entry name" value="P-loop_NTPase"/>
</dbReference>
<dbReference type="PANTHER" id="PTHR34383:SF3">
    <property type="entry name" value="POLYPHOSPHATE:AMP PHOSPHOTRANSFERASE"/>
    <property type="match status" value="1"/>
</dbReference>
<keyword evidence="2" id="KW-0418">Kinase</keyword>
<dbReference type="InterPro" id="IPR016898">
    <property type="entry name" value="Polyphosphate_phosphotransfera"/>
</dbReference>
<dbReference type="SUPFAM" id="SSF52540">
    <property type="entry name" value="P-loop containing nucleoside triphosphate hydrolases"/>
    <property type="match status" value="1"/>
</dbReference>
<protein>
    <submittedName>
        <fullName evidence="4">Unannotated protein</fullName>
    </submittedName>
</protein>
<dbReference type="NCBIfam" id="TIGR03709">
    <property type="entry name" value="PPK2_rel_1"/>
    <property type="match status" value="1"/>
</dbReference>
<dbReference type="GO" id="GO:0006797">
    <property type="term" value="P:polyphosphate metabolic process"/>
    <property type="evidence" value="ECO:0007669"/>
    <property type="project" value="InterPro"/>
</dbReference>
<dbReference type="EMBL" id="CAEZTS010000039">
    <property type="protein sequence ID" value="CAB4574644.1"/>
    <property type="molecule type" value="Genomic_DNA"/>
</dbReference>
<accession>A0A6J6EHB5</accession>
<dbReference type="Gene3D" id="3.40.50.300">
    <property type="entry name" value="P-loop containing nucleotide triphosphate hydrolases"/>
    <property type="match status" value="1"/>
</dbReference>
<dbReference type="GO" id="GO:0008976">
    <property type="term" value="F:polyphosphate kinase activity"/>
    <property type="evidence" value="ECO:0007669"/>
    <property type="project" value="InterPro"/>
</dbReference>
<keyword evidence="1" id="KW-0808">Transferase</keyword>